<accession>A0ABW0BLH8</accession>
<sequence length="263" mass="27417">MSHRRPDPTTHGPTAAEPVLVDVLTDEELSVVARPGPMPVLPFLDDLLEAEREVARRSAYRSLVARGVVSPPTVEAIAAATALRDGSVDLEVREDVASVVALREAAQVVVAVARTTATDQDFWYAHLVDDVVLLEEVSRDGLHRFALAHAADLEHLAVGAAVHPDAGDGDGPTLYVDAPHGDPTPPDAVLERLGAAFVRADLVVRRPGDSEPPVLAVLSGPDGCWVVAPGTPTRAEPATAGAARASVAEAVASVRAEAVVLHG</sequence>
<dbReference type="Proteomes" id="UP001596087">
    <property type="component" value="Unassembled WGS sequence"/>
</dbReference>
<dbReference type="RefSeq" id="WP_378591632.1">
    <property type="nucleotide sequence ID" value="NZ_JBHSKD010000019.1"/>
</dbReference>
<keyword evidence="2" id="KW-1185">Reference proteome</keyword>
<name>A0ABW0BLH8_9ACTN</name>
<evidence type="ECO:0000313" key="2">
    <source>
        <dbReference type="Proteomes" id="UP001596087"/>
    </source>
</evidence>
<evidence type="ECO:0008006" key="3">
    <source>
        <dbReference type="Google" id="ProtNLM"/>
    </source>
</evidence>
<gene>
    <name evidence="1" type="ORF">ACFPGP_15555</name>
</gene>
<comment type="caution">
    <text evidence="1">The sequence shown here is derived from an EMBL/GenBank/DDBJ whole genome shotgun (WGS) entry which is preliminary data.</text>
</comment>
<protein>
    <recommendedName>
        <fullName evidence="3">ESX secretion-associated protein EspG</fullName>
    </recommendedName>
</protein>
<dbReference type="EMBL" id="JBHSKD010000019">
    <property type="protein sequence ID" value="MFC5178098.1"/>
    <property type="molecule type" value="Genomic_DNA"/>
</dbReference>
<organism evidence="1 2">
    <name type="scientific">Nocardioides taihuensis</name>
    <dbReference type="NCBI Taxonomy" id="1835606"/>
    <lineage>
        <taxon>Bacteria</taxon>
        <taxon>Bacillati</taxon>
        <taxon>Actinomycetota</taxon>
        <taxon>Actinomycetes</taxon>
        <taxon>Propionibacteriales</taxon>
        <taxon>Nocardioidaceae</taxon>
        <taxon>Nocardioides</taxon>
    </lineage>
</organism>
<reference evidence="2" key="1">
    <citation type="journal article" date="2019" name="Int. J. Syst. Evol. Microbiol.">
        <title>The Global Catalogue of Microorganisms (GCM) 10K type strain sequencing project: providing services to taxonomists for standard genome sequencing and annotation.</title>
        <authorList>
            <consortium name="The Broad Institute Genomics Platform"/>
            <consortium name="The Broad Institute Genome Sequencing Center for Infectious Disease"/>
            <person name="Wu L."/>
            <person name="Ma J."/>
        </authorList>
    </citation>
    <scope>NUCLEOTIDE SEQUENCE [LARGE SCALE GENOMIC DNA]</scope>
    <source>
        <strain evidence="2">DFY41</strain>
    </source>
</reference>
<evidence type="ECO:0000313" key="1">
    <source>
        <dbReference type="EMBL" id="MFC5178098.1"/>
    </source>
</evidence>
<proteinExistence type="predicted"/>